<dbReference type="InterPro" id="IPR055414">
    <property type="entry name" value="LRR_R13L4/SHOC2-like"/>
</dbReference>
<sequence length="265" mass="29391">MPPGIARLSKLEFLQFHGTGISSLPEEIGALSRLKVLSIVNCGRLRSLPTLPPGLHDLSVVGCNLFHALPDLSNLQNLSELQLCACSLMEIRCLGRLAFLTRLTVRSPRIANLDALERVEALTYLEVSYCKNLERLPDLSNLKLLNAIKANECKRLVEAEGLDDLCTLRNLEICNCTSLETLPDLSSLKLLESSDAGGCEKLQGLEGLDELESLQTLDLRQCKVIKRLPNVSGLMSLRWLNISGCDNLTEILEHEEINLRSISRY</sequence>
<dbReference type="PANTHER" id="PTHR47186">
    <property type="entry name" value="LEUCINE-RICH REPEAT-CONTAINING PROTEIN 57"/>
    <property type="match status" value="1"/>
</dbReference>
<accession>A0A2I0KAY8</accession>
<proteinExistence type="predicted"/>
<gene>
    <name evidence="1" type="ORF">CRG98_013887</name>
</gene>
<dbReference type="SUPFAM" id="SSF52058">
    <property type="entry name" value="L domain-like"/>
    <property type="match status" value="1"/>
</dbReference>
<reference evidence="1 2" key="1">
    <citation type="submission" date="2017-11" db="EMBL/GenBank/DDBJ databases">
        <title>De-novo sequencing of pomegranate (Punica granatum L.) genome.</title>
        <authorList>
            <person name="Akparov Z."/>
            <person name="Amiraslanov A."/>
            <person name="Hajiyeva S."/>
            <person name="Abbasov M."/>
            <person name="Kaur K."/>
            <person name="Hamwieh A."/>
            <person name="Solovyev V."/>
            <person name="Salamov A."/>
            <person name="Braich B."/>
            <person name="Kosarev P."/>
            <person name="Mahmoud A."/>
            <person name="Hajiyev E."/>
            <person name="Babayeva S."/>
            <person name="Izzatullayeva V."/>
            <person name="Mammadov A."/>
            <person name="Mammadov A."/>
            <person name="Sharifova S."/>
            <person name="Ojaghi J."/>
            <person name="Eynullazada K."/>
            <person name="Bayramov B."/>
            <person name="Abdulazimova A."/>
            <person name="Shahmuradov I."/>
        </authorList>
    </citation>
    <scope>NUCLEOTIDE SEQUENCE [LARGE SCALE GENOMIC DNA]</scope>
    <source>
        <strain evidence="2">cv. AG2017</strain>
        <tissue evidence="1">Leaf</tissue>
    </source>
</reference>
<dbReference type="PANTHER" id="PTHR47186:SF61">
    <property type="entry name" value="LEUCINE-RICH REPEAT-CONTAINING PROTEIN 57-RELATED"/>
    <property type="match status" value="1"/>
</dbReference>
<keyword evidence="2" id="KW-1185">Reference proteome</keyword>
<dbReference type="InterPro" id="IPR032675">
    <property type="entry name" value="LRR_dom_sf"/>
</dbReference>
<dbReference type="Proteomes" id="UP000233551">
    <property type="component" value="Unassembled WGS sequence"/>
</dbReference>
<dbReference type="Gene3D" id="3.40.1170.20">
    <property type="entry name" value="tRNA intron endonuclease, N-terminal domain"/>
    <property type="match status" value="2"/>
</dbReference>
<evidence type="ECO:0000313" key="1">
    <source>
        <dbReference type="EMBL" id="PKI65698.1"/>
    </source>
</evidence>
<dbReference type="EMBL" id="PGOL01000734">
    <property type="protein sequence ID" value="PKI65698.1"/>
    <property type="molecule type" value="Genomic_DNA"/>
</dbReference>
<dbReference type="AlphaFoldDB" id="A0A2I0KAY8"/>
<dbReference type="Pfam" id="PF23598">
    <property type="entry name" value="LRR_14"/>
    <property type="match status" value="1"/>
</dbReference>
<comment type="caution">
    <text evidence="1">The sequence shown here is derived from an EMBL/GenBank/DDBJ whole genome shotgun (WGS) entry which is preliminary data.</text>
</comment>
<dbReference type="Gene3D" id="3.80.10.10">
    <property type="entry name" value="Ribonuclease Inhibitor"/>
    <property type="match status" value="1"/>
</dbReference>
<dbReference type="GeneID" id="116196383"/>
<organism evidence="1 2">
    <name type="scientific">Punica granatum</name>
    <name type="common">Pomegranate</name>
    <dbReference type="NCBI Taxonomy" id="22663"/>
    <lineage>
        <taxon>Eukaryota</taxon>
        <taxon>Viridiplantae</taxon>
        <taxon>Streptophyta</taxon>
        <taxon>Embryophyta</taxon>
        <taxon>Tracheophyta</taxon>
        <taxon>Spermatophyta</taxon>
        <taxon>Magnoliopsida</taxon>
        <taxon>eudicotyledons</taxon>
        <taxon>Gunneridae</taxon>
        <taxon>Pentapetalae</taxon>
        <taxon>rosids</taxon>
        <taxon>malvids</taxon>
        <taxon>Myrtales</taxon>
        <taxon>Lythraceae</taxon>
        <taxon>Punica</taxon>
    </lineage>
</organism>
<name>A0A2I0KAY8_PUNGR</name>
<protein>
    <submittedName>
        <fullName evidence="1">Uncharacterized protein</fullName>
    </submittedName>
</protein>
<evidence type="ECO:0000313" key="2">
    <source>
        <dbReference type="Proteomes" id="UP000233551"/>
    </source>
</evidence>